<gene>
    <name evidence="2" type="ORF">CHH48_19070</name>
</gene>
<reference evidence="2 3" key="1">
    <citation type="submission" date="2017-07" db="EMBL/GenBank/DDBJ databases">
        <title>Isolation and whole genome analysis of endospore-forming bacteria from heroin.</title>
        <authorList>
            <person name="Kalinowski J."/>
            <person name="Ahrens B."/>
            <person name="Al-Dilaimi A."/>
            <person name="Winkler A."/>
            <person name="Wibberg D."/>
            <person name="Schleenbecker U."/>
            <person name="Ruckert C."/>
            <person name="Wolfel R."/>
            <person name="Grass G."/>
        </authorList>
    </citation>
    <scope>NUCLEOTIDE SEQUENCE [LARGE SCALE GENOMIC DNA]</scope>
    <source>
        <strain evidence="2 3">7517-1</strain>
    </source>
</reference>
<dbReference type="RefSeq" id="WP_141230093.1">
    <property type="nucleotide sequence ID" value="NZ_NPBJ01000048.1"/>
</dbReference>
<evidence type="ECO:0000259" key="1">
    <source>
        <dbReference type="Pfam" id="PF02486"/>
    </source>
</evidence>
<keyword evidence="3" id="KW-1185">Reference proteome</keyword>
<feature type="non-terminal residue" evidence="2">
    <location>
        <position position="1"/>
    </location>
</feature>
<comment type="caution">
    <text evidence="2">The sequence shown here is derived from an EMBL/GenBank/DDBJ whole genome shotgun (WGS) entry which is preliminary data.</text>
</comment>
<organism evidence="2 3">
    <name type="scientific">Terribacillus saccharophilus</name>
    <dbReference type="NCBI Taxonomy" id="361277"/>
    <lineage>
        <taxon>Bacteria</taxon>
        <taxon>Bacillati</taxon>
        <taxon>Bacillota</taxon>
        <taxon>Bacilli</taxon>
        <taxon>Bacillales</taxon>
        <taxon>Bacillaceae</taxon>
        <taxon>Terribacillus</taxon>
    </lineage>
</organism>
<evidence type="ECO:0000313" key="3">
    <source>
        <dbReference type="Proteomes" id="UP000216852"/>
    </source>
</evidence>
<proteinExistence type="predicted"/>
<dbReference type="Pfam" id="PF02486">
    <property type="entry name" value="Rep_trans"/>
    <property type="match status" value="1"/>
</dbReference>
<dbReference type="EMBL" id="NPBJ01000048">
    <property type="protein sequence ID" value="PAD98097.1"/>
    <property type="molecule type" value="Genomic_DNA"/>
</dbReference>
<evidence type="ECO:0000313" key="2">
    <source>
        <dbReference type="EMBL" id="PAD98097.1"/>
    </source>
</evidence>
<protein>
    <recommendedName>
        <fullName evidence="1">Replication initiation protein-like C-terminal domain-containing protein</fullName>
    </recommendedName>
</protein>
<dbReference type="Proteomes" id="UP000216852">
    <property type="component" value="Unassembled WGS sequence"/>
</dbReference>
<feature type="domain" description="Replication initiation protein-like C-terminal" evidence="1">
    <location>
        <begin position="111"/>
        <end position="170"/>
    </location>
</feature>
<name>A0ABX4GT99_9BACI</name>
<sequence length="271" mass="31239">VLKVLRETGVNTDPQGRAISELNEVLEGINETLDQVDERGAIKRLKDIRYEFNPKYFDYSLAAESIFRKVMTCVSLETLSLSSIHIALDYSVDINSLQITDVKSRKENIFRGTNKRVETIYFGKRASRNHIIIYDKKLENENNDSIDQYPDEKNVTRFEARLKNNYARDFLTGEFNPFEGIIISDDFEGSVLADDSLTDSQAGKILLYFRHPDRLHRTSSATKKRFQAMMKSYAGLHLNVAGDYIEQKNSLVGELESWFKPLSKQQYTKIQ</sequence>
<dbReference type="InterPro" id="IPR003491">
    <property type="entry name" value="REP-like_C"/>
</dbReference>
<accession>A0ABX4GT99</accession>